<evidence type="ECO:0000313" key="2">
    <source>
        <dbReference type="Proteomes" id="UP000646833"/>
    </source>
</evidence>
<dbReference type="Proteomes" id="UP000646833">
    <property type="component" value="Unassembled WGS sequence"/>
</dbReference>
<reference evidence="1" key="1">
    <citation type="journal article" date="2014" name="Int. J. Syst. Evol. Microbiol.">
        <title>Complete genome sequence of Corynebacterium casei LMG S-19264T (=DSM 44701T), isolated from a smear-ripened cheese.</title>
        <authorList>
            <consortium name="US DOE Joint Genome Institute (JGI-PGF)"/>
            <person name="Walter F."/>
            <person name="Albersmeier A."/>
            <person name="Kalinowski J."/>
            <person name="Ruckert C."/>
        </authorList>
    </citation>
    <scope>NUCLEOTIDE SEQUENCE</scope>
    <source>
        <strain evidence="1">CCM 7217</strain>
    </source>
</reference>
<proteinExistence type="predicted"/>
<evidence type="ECO:0000313" key="1">
    <source>
        <dbReference type="EMBL" id="GGC49927.1"/>
    </source>
</evidence>
<dbReference type="EMBL" id="BMCI01000002">
    <property type="protein sequence ID" value="GGC49927.1"/>
    <property type="molecule type" value="Genomic_DNA"/>
</dbReference>
<reference evidence="1" key="2">
    <citation type="submission" date="2020-09" db="EMBL/GenBank/DDBJ databases">
        <authorList>
            <person name="Sun Q."/>
            <person name="Sedlacek I."/>
        </authorList>
    </citation>
    <scope>NUCLEOTIDE SEQUENCE</scope>
    <source>
        <strain evidence="1">CCM 7217</strain>
    </source>
</reference>
<accession>A0A830DX95</accession>
<name>A0A830DX95_9EURY</name>
<organism evidence="1 2">
    <name type="scientific">Haloferax sulfurifontis</name>
    <dbReference type="NCBI Taxonomy" id="255616"/>
    <lineage>
        <taxon>Archaea</taxon>
        <taxon>Methanobacteriati</taxon>
        <taxon>Methanobacteriota</taxon>
        <taxon>Stenosarchaea group</taxon>
        <taxon>Halobacteria</taxon>
        <taxon>Halobacteriales</taxon>
        <taxon>Haloferacaceae</taxon>
        <taxon>Haloferax</taxon>
    </lineage>
</organism>
<dbReference type="RefSeq" id="WP_188423324.1">
    <property type="nucleotide sequence ID" value="NZ_BMCI01000002.1"/>
</dbReference>
<sequence>MIDSTIYLNEESERKQVSMPVWAYEALKRAANGTAMTKGLVAYEALLLENDKYEDAFTAIESEVDDQFVDVVGTDSLAFLQKKKFAARSEGIDELVRRVADGDPHETAERVNLHLPVSLTAQMEGRGLGSEIAHALAGVQIAPWSSRIERCDIKRQLITHARGDHVADPHPFVEAVMAEDPSHWDIDPMLPDFEFDNWWESPNVTFDLIHQRGTEIPNTHTWRVPALQAAVNNAEGAVTRSDVVDAAMDGMHVSTPETARKYADRIDFSESGGVEVDFVADGLTQLAEMARDKMPDGHPKENLPAHELLLIDEEVYDVDGAYPSEEDARDALESVRYMTDAGSASAPFQTKANAAFFQWLDREIEAL</sequence>
<dbReference type="AlphaFoldDB" id="A0A830DX95"/>
<gene>
    <name evidence="1" type="ORF">GCM10007209_09490</name>
</gene>
<comment type="caution">
    <text evidence="1">The sequence shown here is derived from an EMBL/GenBank/DDBJ whole genome shotgun (WGS) entry which is preliminary data.</text>
</comment>
<protein>
    <submittedName>
        <fullName evidence="1">Uncharacterized protein</fullName>
    </submittedName>
</protein>